<comment type="caution">
    <text evidence="13">The sequence shown here is derived from an EMBL/GenBank/DDBJ whole genome shotgun (WGS) entry which is preliminary data.</text>
</comment>
<dbReference type="GO" id="GO:0007018">
    <property type="term" value="P:microtubule-based movement"/>
    <property type="evidence" value="ECO:0007669"/>
    <property type="project" value="InterPro"/>
</dbReference>
<dbReference type="PROSITE" id="PS00411">
    <property type="entry name" value="KINESIN_MOTOR_1"/>
    <property type="match status" value="1"/>
</dbReference>
<comment type="similarity">
    <text evidence="1">Belongs to the 'GDSL' lipolytic enzyme family.</text>
</comment>
<keyword evidence="2" id="KW-0732">Signal</keyword>
<evidence type="ECO:0000256" key="1">
    <source>
        <dbReference type="ARBA" id="ARBA00008668"/>
    </source>
</evidence>
<evidence type="ECO:0000256" key="11">
    <source>
        <dbReference type="SAM" id="MobiDB-lite"/>
    </source>
</evidence>
<dbReference type="Pfam" id="PF00657">
    <property type="entry name" value="Lipase_GDSL"/>
    <property type="match status" value="1"/>
</dbReference>
<dbReference type="Gene3D" id="3.40.850.10">
    <property type="entry name" value="Kinesin motor domain"/>
    <property type="match status" value="2"/>
</dbReference>
<evidence type="ECO:0000256" key="9">
    <source>
        <dbReference type="RuleBase" id="RU000394"/>
    </source>
</evidence>
<dbReference type="InterPro" id="IPR019821">
    <property type="entry name" value="Kinesin_motor_CS"/>
</dbReference>
<evidence type="ECO:0000313" key="14">
    <source>
        <dbReference type="Proteomes" id="UP000743370"/>
    </source>
</evidence>
<keyword evidence="4" id="KW-0378">Hydrolase</keyword>
<evidence type="ECO:0000256" key="8">
    <source>
        <dbReference type="PROSITE-ProRule" id="PRU00283"/>
    </source>
</evidence>
<keyword evidence="5 9" id="KW-0067">ATP-binding</keyword>
<accession>A0A8T0K9E2</accession>
<dbReference type="Gene3D" id="3.40.50.1110">
    <property type="entry name" value="SGNH hydrolase"/>
    <property type="match status" value="2"/>
</dbReference>
<dbReference type="GO" id="GO:0016788">
    <property type="term" value="F:hydrolase activity, acting on ester bonds"/>
    <property type="evidence" value="ECO:0007669"/>
    <property type="project" value="InterPro"/>
</dbReference>
<dbReference type="GO" id="GO:0003777">
    <property type="term" value="F:microtubule motor activity"/>
    <property type="evidence" value="ECO:0007669"/>
    <property type="project" value="InterPro"/>
</dbReference>
<gene>
    <name evidence="13" type="ORF">HKW66_Vig0074610</name>
</gene>
<dbReference type="GO" id="GO:0005874">
    <property type="term" value="C:microtubule"/>
    <property type="evidence" value="ECO:0007669"/>
    <property type="project" value="UniProtKB-KW"/>
</dbReference>
<proteinExistence type="inferred from homology"/>
<evidence type="ECO:0000256" key="10">
    <source>
        <dbReference type="SAM" id="Coils"/>
    </source>
</evidence>
<dbReference type="PRINTS" id="PR00380">
    <property type="entry name" value="KINESINHEAVY"/>
</dbReference>
<dbReference type="CDD" id="cd01837">
    <property type="entry name" value="SGNH_plant_lipase_like"/>
    <property type="match status" value="1"/>
</dbReference>
<comment type="similarity">
    <text evidence="8 9">Belongs to the TRAFAC class myosin-kinesin ATPase superfamily. Kinesin family.</text>
</comment>
<dbReference type="GO" id="GO:0008017">
    <property type="term" value="F:microtubule binding"/>
    <property type="evidence" value="ECO:0007669"/>
    <property type="project" value="InterPro"/>
</dbReference>
<dbReference type="SUPFAM" id="SSF52540">
    <property type="entry name" value="P-loop containing nucleoside triphosphate hydrolases"/>
    <property type="match status" value="1"/>
</dbReference>
<dbReference type="InterPro" id="IPR036961">
    <property type="entry name" value="Kinesin_motor_dom_sf"/>
</dbReference>
<evidence type="ECO:0000256" key="4">
    <source>
        <dbReference type="ARBA" id="ARBA00022801"/>
    </source>
</evidence>
<dbReference type="InterPro" id="IPR035669">
    <property type="entry name" value="SGNH_plant_lipase-like"/>
</dbReference>
<dbReference type="PANTHER" id="PTHR22835:SF536">
    <property type="entry name" value="OS05G0401000 PROTEIN"/>
    <property type="match status" value="1"/>
</dbReference>
<sequence length="792" mass="87000">MTSSLKQGPGILECGEQKKGLLSRVVEGLFDSLNSSDEKKTYSIKLSMVEIYMEKVRTSFGKLILVDLAGSEKVEKTGAEGRVLDEAKTINKSLSALGNVINSLTCGLQGKTSHIPYRDSKLPRILQDALGGNARTALLCCCSPSAFNASESLSTLRFGARAKHIKASPRMNYSEEKSDTSSSAASPSDDESSARVLNKLREKFNVEDVKFLEELFIQEGILFDLSSVEEESDIDDLTLQMISLLQAAMEKLTATVDELKRENGILRAKVDASTDSLFYKGAENSSIFQNMISGSPWVVDDYEVKQYNPVEMQVKPQACNPSQGKNHLLAFVLMLSQVSVTISIVFTAFSFPPWGNYFSWPSSNEFRSNSAEFKYPAVFNFGDSNSDTGDLAAGLGFQVAPPNGQDYFKIPSGRFCDGRLMILSLIAICIPCAISFQLDFPAVFNFGDSNSDTGALVAGGFESLYPPNGQTYFQIPSGRYSDGRLIIDFLMDAMDLPFLNAYLDSLGLPNFRKGCNFAAAAATILPATSSSLCPFSFGVQVSQFLRFKARALELIAKGRKFDKYVPDENIFEKGLYMFDIGQNDLAGAFYSKTLDQILASIPTILLELEKGIKNLYDQGARYFWIHNTGPLGCLPQNIAKFGTDASKLDELGCVGSHNQAAKIFNLQLHALCTKLQGQYPDSNVTYVDIFSIKSNLISNFSRYGFEQPIMACCGFGGPPLNYDSRVSCGETKTFNGTTITAQACNDSSEYISWDGIHYTETANQYVASQILTGKYSDPPFSDKMPFLLKLKF</sequence>
<keyword evidence="7" id="KW-0325">Glycoprotein</keyword>
<feature type="domain" description="Kinesin motor" evidence="12">
    <location>
        <begin position="1"/>
        <end position="165"/>
    </location>
</feature>
<dbReference type="Proteomes" id="UP000743370">
    <property type="component" value="Unassembled WGS sequence"/>
</dbReference>
<dbReference type="SMART" id="SM00129">
    <property type="entry name" value="KISc"/>
    <property type="match status" value="1"/>
</dbReference>
<evidence type="ECO:0000259" key="12">
    <source>
        <dbReference type="PROSITE" id="PS50067"/>
    </source>
</evidence>
<evidence type="ECO:0000256" key="7">
    <source>
        <dbReference type="ARBA" id="ARBA00023180"/>
    </source>
</evidence>
<organism evidence="13 14">
    <name type="scientific">Phaseolus angularis</name>
    <name type="common">Azuki bean</name>
    <name type="synonym">Vigna angularis</name>
    <dbReference type="NCBI Taxonomy" id="3914"/>
    <lineage>
        <taxon>Eukaryota</taxon>
        <taxon>Viridiplantae</taxon>
        <taxon>Streptophyta</taxon>
        <taxon>Embryophyta</taxon>
        <taxon>Tracheophyta</taxon>
        <taxon>Spermatophyta</taxon>
        <taxon>Magnoliopsida</taxon>
        <taxon>eudicotyledons</taxon>
        <taxon>Gunneridae</taxon>
        <taxon>Pentapetalae</taxon>
        <taxon>rosids</taxon>
        <taxon>fabids</taxon>
        <taxon>Fabales</taxon>
        <taxon>Fabaceae</taxon>
        <taxon>Papilionoideae</taxon>
        <taxon>50 kb inversion clade</taxon>
        <taxon>NPAAA clade</taxon>
        <taxon>indigoferoid/millettioid clade</taxon>
        <taxon>Phaseoleae</taxon>
        <taxon>Vigna</taxon>
    </lineage>
</organism>
<feature type="region of interest" description="Disordered" evidence="11">
    <location>
        <begin position="169"/>
        <end position="192"/>
    </location>
</feature>
<dbReference type="Pfam" id="PF00225">
    <property type="entry name" value="Kinesin"/>
    <property type="match status" value="1"/>
</dbReference>
<keyword evidence="6 9" id="KW-0505">Motor protein</keyword>
<comment type="caution">
    <text evidence="8">Lacks conserved residue(s) required for the propagation of feature annotation.</text>
</comment>
<evidence type="ECO:0000256" key="6">
    <source>
        <dbReference type="ARBA" id="ARBA00023175"/>
    </source>
</evidence>
<dbReference type="InterPro" id="IPR001087">
    <property type="entry name" value="GDSL"/>
</dbReference>
<reference evidence="13 14" key="1">
    <citation type="submission" date="2020-05" db="EMBL/GenBank/DDBJ databases">
        <title>Vigna angularis (adzuki bean) Var. LongXiaoDou No. 4 denovo assembly.</title>
        <authorList>
            <person name="Xiang H."/>
        </authorList>
    </citation>
    <scope>NUCLEOTIDE SEQUENCE [LARGE SCALE GENOMIC DNA]</scope>
    <source>
        <tissue evidence="13">Leaf</tissue>
    </source>
</reference>
<dbReference type="InterPro" id="IPR036514">
    <property type="entry name" value="SGNH_hydro_sf"/>
</dbReference>
<keyword evidence="3 9" id="KW-0547">Nucleotide-binding</keyword>
<dbReference type="GO" id="GO:0005524">
    <property type="term" value="F:ATP binding"/>
    <property type="evidence" value="ECO:0007669"/>
    <property type="project" value="UniProtKB-KW"/>
</dbReference>
<dbReference type="PROSITE" id="PS50067">
    <property type="entry name" value="KINESIN_MOTOR_2"/>
    <property type="match status" value="1"/>
</dbReference>
<dbReference type="InterPro" id="IPR001752">
    <property type="entry name" value="Kinesin_motor_dom"/>
</dbReference>
<feature type="coiled-coil region" evidence="10">
    <location>
        <begin position="242"/>
        <end position="269"/>
    </location>
</feature>
<keyword evidence="10" id="KW-0175">Coiled coil</keyword>
<dbReference type="EMBL" id="JABFOF010000006">
    <property type="protein sequence ID" value="KAG2395163.1"/>
    <property type="molecule type" value="Genomic_DNA"/>
</dbReference>
<evidence type="ECO:0000256" key="2">
    <source>
        <dbReference type="ARBA" id="ARBA00022729"/>
    </source>
</evidence>
<keyword evidence="9" id="KW-0493">Microtubule</keyword>
<dbReference type="AlphaFoldDB" id="A0A8T0K9E2"/>
<evidence type="ECO:0000256" key="5">
    <source>
        <dbReference type="ARBA" id="ARBA00022840"/>
    </source>
</evidence>
<dbReference type="InterPro" id="IPR027417">
    <property type="entry name" value="P-loop_NTPase"/>
</dbReference>
<name>A0A8T0K9E2_PHAAN</name>
<evidence type="ECO:0000256" key="3">
    <source>
        <dbReference type="ARBA" id="ARBA00022741"/>
    </source>
</evidence>
<dbReference type="PANTHER" id="PTHR22835">
    <property type="entry name" value="ZINC FINGER FYVE DOMAIN CONTAINING PROTEIN"/>
    <property type="match status" value="1"/>
</dbReference>
<protein>
    <recommendedName>
        <fullName evidence="9">Kinesin-like protein</fullName>
    </recommendedName>
</protein>
<evidence type="ECO:0000313" key="13">
    <source>
        <dbReference type="EMBL" id="KAG2395163.1"/>
    </source>
</evidence>